<dbReference type="PANTHER" id="PTHR23253:SF9">
    <property type="entry name" value="EUKARYOTIC TRANSLATION INITIATION FACTOR 4 GAMMA 2"/>
    <property type="match status" value="1"/>
</dbReference>
<organism evidence="17 18">
    <name type="scientific">Mola mola</name>
    <name type="common">Ocean sunfish</name>
    <name type="synonym">Tetraodon mola</name>
    <dbReference type="NCBI Taxonomy" id="94237"/>
    <lineage>
        <taxon>Eukaryota</taxon>
        <taxon>Metazoa</taxon>
        <taxon>Chordata</taxon>
        <taxon>Craniata</taxon>
        <taxon>Vertebrata</taxon>
        <taxon>Euteleostomi</taxon>
        <taxon>Actinopterygii</taxon>
        <taxon>Neopterygii</taxon>
        <taxon>Teleostei</taxon>
        <taxon>Neoteleostei</taxon>
        <taxon>Acanthomorphata</taxon>
        <taxon>Eupercaria</taxon>
        <taxon>Tetraodontiformes</taxon>
        <taxon>Molidae</taxon>
        <taxon>Mola</taxon>
    </lineage>
</organism>
<reference evidence="17" key="1">
    <citation type="submission" date="2025-08" db="UniProtKB">
        <authorList>
            <consortium name="Ensembl"/>
        </authorList>
    </citation>
    <scope>IDENTIFICATION</scope>
</reference>
<dbReference type="FunFam" id="1.25.40.180:FF:000007">
    <property type="entry name" value="Eukaryotic translation initiation factor 4 gamma 2"/>
    <property type="match status" value="1"/>
</dbReference>
<dbReference type="FunFam" id="1.25.40.180:FF:000011">
    <property type="entry name" value="Eukaryotic translation initiation factor 4 gamma 2"/>
    <property type="match status" value="1"/>
</dbReference>
<evidence type="ECO:0000256" key="13">
    <source>
        <dbReference type="ARBA" id="ARBA00046720"/>
    </source>
</evidence>
<dbReference type="SMART" id="SM00515">
    <property type="entry name" value="eIF5C"/>
    <property type="match status" value="1"/>
</dbReference>
<reference evidence="17" key="2">
    <citation type="submission" date="2025-09" db="UniProtKB">
        <authorList>
            <consortium name="Ensembl"/>
        </authorList>
    </citation>
    <scope>IDENTIFICATION</scope>
</reference>
<keyword evidence="9" id="KW-0648">Protein biosynthesis</keyword>
<evidence type="ECO:0000256" key="12">
    <source>
        <dbReference type="ARBA" id="ARBA00040449"/>
    </source>
</evidence>
<keyword evidence="18" id="KW-1185">Reference proteome</keyword>
<evidence type="ECO:0000313" key="18">
    <source>
        <dbReference type="Proteomes" id="UP000261620"/>
    </source>
</evidence>
<keyword evidence="4" id="KW-1017">Isopeptide bond</keyword>
<evidence type="ECO:0000256" key="5">
    <source>
        <dbReference type="ARBA" id="ARBA00022540"/>
    </source>
</evidence>
<dbReference type="FunFam" id="1.25.40.180:FF:000017">
    <property type="entry name" value="Eukaryotic translation initiation factor 4 gamma 2"/>
    <property type="match status" value="1"/>
</dbReference>
<dbReference type="GO" id="GO:0016281">
    <property type="term" value="C:eukaryotic translation initiation factor 4F complex"/>
    <property type="evidence" value="ECO:0007669"/>
    <property type="project" value="TreeGrafter"/>
</dbReference>
<dbReference type="InterPro" id="IPR003890">
    <property type="entry name" value="MIF4G-like_typ-3"/>
</dbReference>
<dbReference type="Pfam" id="PF02847">
    <property type="entry name" value="MA3"/>
    <property type="match status" value="1"/>
</dbReference>
<dbReference type="CDD" id="cd11559">
    <property type="entry name" value="W2_eIF4G1_like"/>
    <property type="match status" value="1"/>
</dbReference>
<dbReference type="AlphaFoldDB" id="A0A3Q3X311"/>
<dbReference type="SMART" id="SM00543">
    <property type="entry name" value="MIF4G"/>
    <property type="match status" value="1"/>
</dbReference>
<comment type="subunit">
    <text evidence="13">Interacts with the serine/threonine protein kinases MKNK1 and MKNK2. Binds EIF4A and EIF3. Interacts with MIF4GD. Interacts with DAZAP2.</text>
</comment>
<feature type="domain" description="MI" evidence="16">
    <location>
        <begin position="471"/>
        <end position="594"/>
    </location>
</feature>
<keyword evidence="3" id="KW-0678">Repressor</keyword>
<evidence type="ECO:0000256" key="6">
    <source>
        <dbReference type="ARBA" id="ARBA00022553"/>
    </source>
</evidence>
<keyword evidence="10" id="KW-0007">Acetylation</keyword>
<dbReference type="SMART" id="SM00544">
    <property type="entry name" value="MA3"/>
    <property type="match status" value="1"/>
</dbReference>
<evidence type="ECO:0000256" key="10">
    <source>
        <dbReference type="ARBA" id="ARBA00022990"/>
    </source>
</evidence>
<keyword evidence="6" id="KW-0597">Phosphoprotein</keyword>
<name>A0A3Q3X311_MOLML</name>
<keyword evidence="2" id="KW-0488">Methylation</keyword>
<proteinExistence type="inferred from homology"/>
<dbReference type="Proteomes" id="UP000261620">
    <property type="component" value="Unplaced"/>
</dbReference>
<evidence type="ECO:0000259" key="16">
    <source>
        <dbReference type="PROSITE" id="PS51366"/>
    </source>
</evidence>
<dbReference type="STRING" id="94237.ENSMMOP00000022380"/>
<dbReference type="PROSITE" id="PS51363">
    <property type="entry name" value="W2"/>
    <property type="match status" value="1"/>
</dbReference>
<feature type="region of interest" description="Disordered" evidence="14">
    <location>
        <begin position="1"/>
        <end position="31"/>
    </location>
</feature>
<evidence type="ECO:0000256" key="7">
    <source>
        <dbReference type="ARBA" id="ARBA00022843"/>
    </source>
</evidence>
<evidence type="ECO:0000256" key="9">
    <source>
        <dbReference type="ARBA" id="ARBA00022917"/>
    </source>
</evidence>
<dbReference type="PANTHER" id="PTHR23253">
    <property type="entry name" value="EUKARYOTIC TRANSLATION INITIATION FACTOR 4 GAMMA"/>
    <property type="match status" value="1"/>
</dbReference>
<protein>
    <recommendedName>
        <fullName evidence="12">Eukaryotic translation initiation factor 4 gamma 2</fullName>
    </recommendedName>
</protein>
<dbReference type="GO" id="GO:0003729">
    <property type="term" value="F:mRNA binding"/>
    <property type="evidence" value="ECO:0007669"/>
    <property type="project" value="TreeGrafter"/>
</dbReference>
<dbReference type="InterPro" id="IPR003891">
    <property type="entry name" value="Initiation_fac_eIF4g_MI"/>
</dbReference>
<evidence type="ECO:0000256" key="4">
    <source>
        <dbReference type="ARBA" id="ARBA00022499"/>
    </source>
</evidence>
<dbReference type="Pfam" id="PF02020">
    <property type="entry name" value="W2"/>
    <property type="match status" value="1"/>
</dbReference>
<evidence type="ECO:0000256" key="14">
    <source>
        <dbReference type="SAM" id="MobiDB-lite"/>
    </source>
</evidence>
<dbReference type="PROSITE" id="PS51366">
    <property type="entry name" value="MI"/>
    <property type="match status" value="1"/>
</dbReference>
<dbReference type="InterPro" id="IPR003307">
    <property type="entry name" value="W2_domain"/>
</dbReference>
<evidence type="ECO:0000259" key="15">
    <source>
        <dbReference type="PROSITE" id="PS51363"/>
    </source>
</evidence>
<dbReference type="GO" id="GO:0003743">
    <property type="term" value="F:translation initiation factor activity"/>
    <property type="evidence" value="ECO:0007669"/>
    <property type="project" value="UniProtKB-KW"/>
</dbReference>
<dbReference type="GO" id="GO:0006446">
    <property type="term" value="P:regulation of translational initiation"/>
    <property type="evidence" value="ECO:0007669"/>
    <property type="project" value="UniProtKB-ARBA"/>
</dbReference>
<accession>A0A3Q3X311</accession>
<dbReference type="OMA" id="FNGHMAN"/>
<dbReference type="Gene3D" id="1.25.40.180">
    <property type="match status" value="3"/>
</dbReference>
<dbReference type="SUPFAM" id="SSF48371">
    <property type="entry name" value="ARM repeat"/>
    <property type="match status" value="3"/>
</dbReference>
<comment type="function">
    <text evidence="11">Appears to play a role in the switch from cap-dependent to IRES-mediated translation during mitosis, apoptosis and viral infection. Cleaved by some caspases and viral proteases.</text>
</comment>
<evidence type="ECO:0000256" key="11">
    <source>
        <dbReference type="ARBA" id="ARBA00037759"/>
    </source>
</evidence>
<keyword evidence="7" id="KW-0832">Ubl conjugation</keyword>
<dbReference type="Pfam" id="PF02854">
    <property type="entry name" value="MIF4G"/>
    <property type="match status" value="1"/>
</dbReference>
<evidence type="ECO:0000256" key="1">
    <source>
        <dbReference type="ARBA" id="ARBA00005775"/>
    </source>
</evidence>
<comment type="similarity">
    <text evidence="1">Belongs to the eukaryotic initiation factor 4G family.</text>
</comment>
<evidence type="ECO:0000256" key="8">
    <source>
        <dbReference type="ARBA" id="ARBA00022845"/>
    </source>
</evidence>
<sequence>GGGGGGAPQHYPKTVGNSEFLGKTPGSGVQRWLPSRRTRRDANSYNEKGQEDAVFRKVRGILNKLTPEKFDKLCLELLNAGVDSKLVLKGIILLIVDKALEEPKYSQLYAQLCLRLSEDVPNFEDSSTENKTQKQNSTFRRLLISKLQDEFENRARNVELFDKHDSPLTSDEEEQRAIAKIKMLGNIKFIGELGKLNLIHESILHKCIKTLLDKKKRVQLKDMGEDLECLCQIMKTVGPKLDHEKARSLMDQYFARMESLTTNKELPARIRFLLQNTVELRENNWIPRKAHFDNGPKTIGQVRQDAVKDLGVFIPPTDGMRNDFFVENSFLPTRIKFDRETIGGLADMFGQMPGSGIGTGPGVIQDHYSPTMGRHRTNPHYNDHMVNGNSLHQSQFEAGSKPFIKQNQISLRPAQSFVLNKNQVQRLQPQMMTRQGSPLGQSPQLGLKINPPPIQEKAAKSTKKAPPTKEELHKMTETLVADYTNSKNIDEAVNAVQEMKVPKHFLSNMLNKIVVHSLDRSDGDKEHASALIHALCTEGIVTGEHLMQAFLSVLDQCPKIEEEVPLVKSYLAQFAARAIIADLVSISDLAHQLENGVHFPLFLLCLQQMVKLKDREWLSDLFQQSNVNMQKMLPEIDQNKDRMLEILEGKGLSFLFPLMKLEKELLKQIKVDPSPQSIYKWIKENISPKLHTDRGFINILMTSFLQYISYVINPDDEEEQNAAPTKEQLDEEKQLLLSFKPVMQKFLHSHINLQVSALYALQVQCNAKGFPKGMLLRFFVNFYDMEIIEEEAFISWKEDVNQEYPGKGKALFQVNQWLTWLETAEEEESEGEDY</sequence>
<dbReference type="InterPro" id="IPR016024">
    <property type="entry name" value="ARM-type_fold"/>
</dbReference>
<evidence type="ECO:0000313" key="17">
    <source>
        <dbReference type="Ensembl" id="ENSMMOP00000022380.1"/>
    </source>
</evidence>
<keyword evidence="8" id="KW-0810">Translation regulation</keyword>
<dbReference type="Ensembl" id="ENSMMOT00000022750.1">
    <property type="protein sequence ID" value="ENSMMOP00000022380.1"/>
    <property type="gene ID" value="ENSMMOG00000017008.1"/>
</dbReference>
<feature type="domain" description="W2" evidence="15">
    <location>
        <begin position="648"/>
        <end position="831"/>
    </location>
</feature>
<keyword evidence="5" id="KW-0396">Initiation factor</keyword>
<evidence type="ECO:0000256" key="3">
    <source>
        <dbReference type="ARBA" id="ARBA00022491"/>
    </source>
</evidence>
<evidence type="ECO:0000256" key="2">
    <source>
        <dbReference type="ARBA" id="ARBA00022481"/>
    </source>
</evidence>